<dbReference type="GO" id="GO:0000156">
    <property type="term" value="F:phosphorelay response regulator activity"/>
    <property type="evidence" value="ECO:0007669"/>
    <property type="project" value="TreeGrafter"/>
</dbReference>
<dbReference type="InterPro" id="IPR035965">
    <property type="entry name" value="PAS-like_dom_sf"/>
</dbReference>
<dbReference type="PROSITE" id="PS50109">
    <property type="entry name" value="HIS_KIN"/>
    <property type="match status" value="1"/>
</dbReference>
<keyword evidence="4" id="KW-0808">Transferase</keyword>
<dbReference type="InterPro" id="IPR003594">
    <property type="entry name" value="HATPase_dom"/>
</dbReference>
<accession>A0A1G8RPH7</accession>
<evidence type="ECO:0000256" key="5">
    <source>
        <dbReference type="ARBA" id="ARBA00022692"/>
    </source>
</evidence>
<dbReference type="OrthoDB" id="327291at2157"/>
<feature type="transmembrane region" description="Helical" evidence="12">
    <location>
        <begin position="39"/>
        <end position="59"/>
    </location>
</feature>
<evidence type="ECO:0000256" key="9">
    <source>
        <dbReference type="ARBA" id="ARBA00022989"/>
    </source>
</evidence>
<dbReference type="InterPro" id="IPR005467">
    <property type="entry name" value="His_kinase_dom"/>
</dbReference>
<keyword evidence="11 12" id="KW-0472">Membrane</keyword>
<evidence type="ECO:0000256" key="2">
    <source>
        <dbReference type="ARBA" id="ARBA00004141"/>
    </source>
</evidence>
<evidence type="ECO:0000256" key="7">
    <source>
        <dbReference type="ARBA" id="ARBA00022777"/>
    </source>
</evidence>
<dbReference type="SUPFAM" id="SSF55874">
    <property type="entry name" value="ATPase domain of HSP90 chaperone/DNA topoisomerase II/histidine kinase"/>
    <property type="match status" value="1"/>
</dbReference>
<feature type="transmembrane region" description="Helical" evidence="12">
    <location>
        <begin position="153"/>
        <end position="171"/>
    </location>
</feature>
<dbReference type="SMART" id="SM00387">
    <property type="entry name" value="HATPase_c"/>
    <property type="match status" value="1"/>
</dbReference>
<dbReference type="AlphaFoldDB" id="A0A1G8RPH7"/>
<keyword evidence="8" id="KW-0067">ATP-binding</keyword>
<evidence type="ECO:0000256" key="8">
    <source>
        <dbReference type="ARBA" id="ARBA00022840"/>
    </source>
</evidence>
<dbReference type="Pfam" id="PF02518">
    <property type="entry name" value="HATPase_c"/>
    <property type="match status" value="1"/>
</dbReference>
<keyword evidence="7" id="KW-0418">Kinase</keyword>
<evidence type="ECO:0000256" key="6">
    <source>
        <dbReference type="ARBA" id="ARBA00022741"/>
    </source>
</evidence>
<dbReference type="InterPro" id="IPR036890">
    <property type="entry name" value="HATPase_C_sf"/>
</dbReference>
<dbReference type="GO" id="GO:0030295">
    <property type="term" value="F:protein kinase activator activity"/>
    <property type="evidence" value="ECO:0007669"/>
    <property type="project" value="TreeGrafter"/>
</dbReference>
<dbReference type="InterPro" id="IPR003661">
    <property type="entry name" value="HisK_dim/P_dom"/>
</dbReference>
<keyword evidence="15" id="KW-1185">Reference proteome</keyword>
<dbReference type="GO" id="GO:0016020">
    <property type="term" value="C:membrane"/>
    <property type="evidence" value="ECO:0007669"/>
    <property type="project" value="UniProtKB-SubCell"/>
</dbReference>
<keyword evidence="10" id="KW-0902">Two-component regulatory system</keyword>
<dbReference type="InterPro" id="IPR031621">
    <property type="entry name" value="HisKA_7TM"/>
</dbReference>
<evidence type="ECO:0000259" key="13">
    <source>
        <dbReference type="PROSITE" id="PS50109"/>
    </source>
</evidence>
<dbReference type="STRING" id="890420.SAMN05216226_10139"/>
<comment type="subcellular location">
    <subcellularLocation>
        <location evidence="2">Membrane</location>
        <topology evidence="2">Multi-pass membrane protein</topology>
    </subcellularLocation>
</comment>
<dbReference type="PANTHER" id="PTHR42878">
    <property type="entry name" value="TWO-COMPONENT HISTIDINE KINASE"/>
    <property type="match status" value="1"/>
</dbReference>
<keyword evidence="5 12" id="KW-0812">Transmembrane</keyword>
<dbReference type="Gene3D" id="3.30.565.10">
    <property type="entry name" value="Histidine kinase-like ATPase, C-terminal domain"/>
    <property type="match status" value="1"/>
</dbReference>
<name>A0A1G8RPH7_9EURY</name>
<dbReference type="EMBL" id="FNFC01000001">
    <property type="protein sequence ID" value="SDJ18856.1"/>
    <property type="molecule type" value="Genomic_DNA"/>
</dbReference>
<protein>
    <recommendedName>
        <fullName evidence="3">histidine kinase</fullName>
        <ecNumber evidence="3">2.7.13.3</ecNumber>
    </recommendedName>
</protein>
<dbReference type="GO" id="GO:0000155">
    <property type="term" value="F:phosphorelay sensor kinase activity"/>
    <property type="evidence" value="ECO:0007669"/>
    <property type="project" value="InterPro"/>
</dbReference>
<dbReference type="Pfam" id="PF16927">
    <property type="entry name" value="HisKA_7TM"/>
    <property type="match status" value="1"/>
</dbReference>
<evidence type="ECO:0000256" key="10">
    <source>
        <dbReference type="ARBA" id="ARBA00023012"/>
    </source>
</evidence>
<evidence type="ECO:0000256" key="3">
    <source>
        <dbReference type="ARBA" id="ARBA00012438"/>
    </source>
</evidence>
<feature type="transmembrane region" description="Helical" evidence="12">
    <location>
        <begin position="6"/>
        <end position="27"/>
    </location>
</feature>
<gene>
    <name evidence="14" type="ORF">SAMN05216226_10139</name>
</gene>
<dbReference type="InterPro" id="IPR000014">
    <property type="entry name" value="PAS"/>
</dbReference>
<dbReference type="EC" id="2.7.13.3" evidence="3"/>
<feature type="transmembrane region" description="Helical" evidence="12">
    <location>
        <begin position="102"/>
        <end position="121"/>
    </location>
</feature>
<dbReference type="PANTHER" id="PTHR42878:SF7">
    <property type="entry name" value="SENSOR HISTIDINE KINASE GLRK"/>
    <property type="match status" value="1"/>
</dbReference>
<dbReference type="CDD" id="cd00130">
    <property type="entry name" value="PAS"/>
    <property type="match status" value="1"/>
</dbReference>
<dbReference type="GO" id="GO:0007234">
    <property type="term" value="P:osmosensory signaling via phosphorelay pathway"/>
    <property type="evidence" value="ECO:0007669"/>
    <property type="project" value="TreeGrafter"/>
</dbReference>
<reference evidence="14 15" key="1">
    <citation type="submission" date="2016-10" db="EMBL/GenBank/DDBJ databases">
        <authorList>
            <person name="de Groot N.N."/>
        </authorList>
    </citation>
    <scope>NUCLEOTIDE SEQUENCE [LARGE SCALE GENOMIC DNA]</scope>
    <source>
        <strain evidence="14 15">IBRC-M10015</strain>
    </source>
</reference>
<feature type="transmembrane region" description="Helical" evidence="12">
    <location>
        <begin position="183"/>
        <end position="205"/>
    </location>
</feature>
<dbReference type="GO" id="GO:0006355">
    <property type="term" value="P:regulation of DNA-templated transcription"/>
    <property type="evidence" value="ECO:0007669"/>
    <property type="project" value="InterPro"/>
</dbReference>
<evidence type="ECO:0000313" key="14">
    <source>
        <dbReference type="EMBL" id="SDJ18856.1"/>
    </source>
</evidence>
<evidence type="ECO:0000256" key="12">
    <source>
        <dbReference type="SAM" id="Phobius"/>
    </source>
</evidence>
<dbReference type="InterPro" id="IPR050351">
    <property type="entry name" value="BphY/WalK/GraS-like"/>
</dbReference>
<evidence type="ECO:0000256" key="11">
    <source>
        <dbReference type="ARBA" id="ARBA00023136"/>
    </source>
</evidence>
<evidence type="ECO:0000256" key="4">
    <source>
        <dbReference type="ARBA" id="ARBA00022679"/>
    </source>
</evidence>
<dbReference type="Proteomes" id="UP000198856">
    <property type="component" value="Unassembled WGS sequence"/>
</dbReference>
<dbReference type="Gene3D" id="3.30.450.20">
    <property type="entry name" value="PAS domain"/>
    <property type="match status" value="1"/>
</dbReference>
<feature type="transmembrane region" description="Helical" evidence="12">
    <location>
        <begin position="71"/>
        <end position="90"/>
    </location>
</feature>
<keyword evidence="9 12" id="KW-1133">Transmembrane helix</keyword>
<dbReference type="RefSeq" id="WP_092698212.1">
    <property type="nucleotide sequence ID" value="NZ_FNFC01000001.1"/>
</dbReference>
<keyword evidence="6" id="KW-0547">Nucleotide-binding</keyword>
<dbReference type="SUPFAM" id="SSF55785">
    <property type="entry name" value="PYP-like sensor domain (PAS domain)"/>
    <property type="match status" value="1"/>
</dbReference>
<dbReference type="InterPro" id="IPR013767">
    <property type="entry name" value="PAS_fold"/>
</dbReference>
<dbReference type="GO" id="GO:0005524">
    <property type="term" value="F:ATP binding"/>
    <property type="evidence" value="ECO:0007669"/>
    <property type="project" value="UniProtKB-KW"/>
</dbReference>
<evidence type="ECO:0000256" key="1">
    <source>
        <dbReference type="ARBA" id="ARBA00000085"/>
    </source>
</evidence>
<organism evidence="14 15">
    <name type="scientific">Halovenus aranensis</name>
    <dbReference type="NCBI Taxonomy" id="890420"/>
    <lineage>
        <taxon>Archaea</taxon>
        <taxon>Methanobacteriati</taxon>
        <taxon>Methanobacteriota</taxon>
        <taxon>Stenosarchaea group</taxon>
        <taxon>Halobacteria</taxon>
        <taxon>Halobacteriales</taxon>
        <taxon>Haloarculaceae</taxon>
        <taxon>Halovenus</taxon>
    </lineage>
</organism>
<sequence>MQPGHWPLSVLLLGCCLLVVAVVAALVWRQRPQAGAAELTALLCASLVWGGIYAAGLLTHEEGTRRLLERVMWVGVTTAPVAWLVFALSYTGRRRLITRRRIAGLLAVATLTAAAVFTNPIHELIWTSDEIVVTGGVAVAVQTFGPLFWPVALYNYALILAGAFLLLSLVFTAEGLYVDQSAALVVGAIVPVAANFLSVLGIAPIEGLDMTPYAVSVSGVAFGYALTRYDLFEFVPATRALGRDAVIDNMLDAVLIVDDQRRIVEVNPVAEYAFDIERDSVLGKPLEAQFDDVTLPSPGETVELTVARGNRTFEMTASPLSDWQYRTVGHLLVFRDVTERTLREQRLSVLNRVLRHNLRNQLTVVKGQAEVLAEGLEDPERQLAEDIQKAATTLNGVGEKARAIEQVIGLQTSPVEIDAANIVETVLNEYDEPGVTLQTDLPDELSLTSAHTGLLDLVVENLVENAIEHNDSDDPLVEVRLREVGDPDPRAVLVVADNGPVIPDAEREAIDAAIETPLQHSSSLGLWTVSWCVQRLGGRLTFETSEYGGNRIEVSLPVENVWTPRSHGTRRPPSQADS</sequence>
<feature type="domain" description="Histidine kinase" evidence="13">
    <location>
        <begin position="353"/>
        <end position="560"/>
    </location>
</feature>
<evidence type="ECO:0000313" key="15">
    <source>
        <dbReference type="Proteomes" id="UP000198856"/>
    </source>
</evidence>
<dbReference type="Pfam" id="PF00989">
    <property type="entry name" value="PAS"/>
    <property type="match status" value="1"/>
</dbReference>
<comment type="catalytic activity">
    <reaction evidence="1">
        <text>ATP + protein L-histidine = ADP + protein N-phospho-L-histidine.</text>
        <dbReference type="EC" id="2.7.13.3"/>
    </reaction>
</comment>
<proteinExistence type="predicted"/>
<dbReference type="CDD" id="cd00082">
    <property type="entry name" value="HisKA"/>
    <property type="match status" value="1"/>
</dbReference>